<sequence>MRPMNPKVEENCAIWTSVTNFFHLGRAPSEH</sequence>
<reference evidence="1" key="1">
    <citation type="submission" date="2018-02" db="EMBL/GenBank/DDBJ databases">
        <title>Rhizophora mucronata_Transcriptome.</title>
        <authorList>
            <person name="Meera S.P."/>
            <person name="Sreeshan A."/>
            <person name="Augustine A."/>
        </authorList>
    </citation>
    <scope>NUCLEOTIDE SEQUENCE</scope>
    <source>
        <tissue evidence="1">Leaf</tissue>
    </source>
</reference>
<accession>A0A2P2QZY5</accession>
<protein>
    <submittedName>
        <fullName evidence="1">Uncharacterized protein</fullName>
    </submittedName>
</protein>
<dbReference type="EMBL" id="GGEC01092075">
    <property type="protein sequence ID" value="MBX72559.1"/>
    <property type="molecule type" value="Transcribed_RNA"/>
</dbReference>
<dbReference type="AlphaFoldDB" id="A0A2P2QZY5"/>
<proteinExistence type="predicted"/>
<evidence type="ECO:0000313" key="1">
    <source>
        <dbReference type="EMBL" id="MBX72559.1"/>
    </source>
</evidence>
<name>A0A2P2QZY5_RHIMU</name>
<organism evidence="1">
    <name type="scientific">Rhizophora mucronata</name>
    <name type="common">Asiatic mangrove</name>
    <dbReference type="NCBI Taxonomy" id="61149"/>
    <lineage>
        <taxon>Eukaryota</taxon>
        <taxon>Viridiplantae</taxon>
        <taxon>Streptophyta</taxon>
        <taxon>Embryophyta</taxon>
        <taxon>Tracheophyta</taxon>
        <taxon>Spermatophyta</taxon>
        <taxon>Magnoliopsida</taxon>
        <taxon>eudicotyledons</taxon>
        <taxon>Gunneridae</taxon>
        <taxon>Pentapetalae</taxon>
        <taxon>rosids</taxon>
        <taxon>fabids</taxon>
        <taxon>Malpighiales</taxon>
        <taxon>Rhizophoraceae</taxon>
        <taxon>Rhizophora</taxon>
    </lineage>
</organism>